<keyword evidence="7" id="KW-0998">Cell outer membrane</keyword>
<dbReference type="NCBIfam" id="TIGR01844">
    <property type="entry name" value="type_I_sec_TolC"/>
    <property type="match status" value="1"/>
</dbReference>
<dbReference type="GO" id="GO:0009279">
    <property type="term" value="C:cell outer membrane"/>
    <property type="evidence" value="ECO:0007669"/>
    <property type="project" value="UniProtKB-SubCell"/>
</dbReference>
<evidence type="ECO:0000256" key="8">
    <source>
        <dbReference type="SAM" id="SignalP"/>
    </source>
</evidence>
<sequence length="485" mass="54460">MKKQLCLAVAMMAAGLLQSQGAAAQTQPVADFREAVTQAVLTNPRVNAAWYNFEATREAQRAAEGGYFPSVDLSSEIGREERETPLVDLGSYTRDATRFTITQMLFDGFATREDVRALGFSKLNQYYELQRASEEIALEAAQAYLDTVRYQKLVRFAEDNYVYHREVYDKIAERTRGGVSQGVDLEQAAARVALAESNLLTEMTNLHDVQTRFQRIVGNVPADSLSMPEIPSSRIPELREAALNVAYEKSPEINAAIENLRAAQSNLNRTNAPFLPRVDFRYRNEIEHDTDGLDGRYDEEAVELVLNYNLFRGGADSARKREFYNRYNSALEERKQACLNVRQNTMIAFNDIQALEQQVVFLGRNRVSQDKTRRAYQDQFDLGQRSLLDLLDSQNEYFETERAYVSAQAALRAAQTRTLSNMGLLRAAMDVDGLNAEQIAEYNLELARGDDPNGRALCPLEAPPAVKVDKEALLARLASASSSQD</sequence>
<dbReference type="InterPro" id="IPR051906">
    <property type="entry name" value="TolC-like"/>
</dbReference>
<dbReference type="STRING" id="1121937.GCA_000423125_02411"/>
<dbReference type="EMBL" id="DMND01000002">
    <property type="protein sequence ID" value="HAN26140.1"/>
    <property type="molecule type" value="Genomic_DNA"/>
</dbReference>
<feature type="signal peptide" evidence="8">
    <location>
        <begin position="1"/>
        <end position="24"/>
    </location>
</feature>
<keyword evidence="6" id="KW-0472">Membrane</keyword>
<keyword evidence="5" id="KW-0812">Transmembrane</keyword>
<evidence type="ECO:0000256" key="7">
    <source>
        <dbReference type="ARBA" id="ARBA00023237"/>
    </source>
</evidence>
<keyword evidence="4" id="KW-1134">Transmembrane beta strand</keyword>
<evidence type="ECO:0000256" key="5">
    <source>
        <dbReference type="ARBA" id="ARBA00022692"/>
    </source>
</evidence>
<dbReference type="Pfam" id="PF02321">
    <property type="entry name" value="OEP"/>
    <property type="match status" value="2"/>
</dbReference>
<feature type="non-terminal residue" evidence="9">
    <location>
        <position position="485"/>
    </location>
</feature>
<name>A0A3C1KHE7_9GAMM</name>
<proteinExistence type="inferred from homology"/>
<dbReference type="GO" id="GO:0015288">
    <property type="term" value="F:porin activity"/>
    <property type="evidence" value="ECO:0007669"/>
    <property type="project" value="TreeGrafter"/>
</dbReference>
<comment type="similarity">
    <text evidence="2">Belongs to the outer membrane factor (OMF) (TC 1.B.17) family.</text>
</comment>
<dbReference type="AlphaFoldDB" id="A0A3C1KHE7"/>
<evidence type="ECO:0000256" key="6">
    <source>
        <dbReference type="ARBA" id="ARBA00023136"/>
    </source>
</evidence>
<evidence type="ECO:0000313" key="9">
    <source>
        <dbReference type="EMBL" id="HAN26140.1"/>
    </source>
</evidence>
<evidence type="ECO:0000256" key="4">
    <source>
        <dbReference type="ARBA" id="ARBA00022452"/>
    </source>
</evidence>
<dbReference type="PANTHER" id="PTHR30026">
    <property type="entry name" value="OUTER MEMBRANE PROTEIN TOLC"/>
    <property type="match status" value="1"/>
</dbReference>
<dbReference type="Gene3D" id="1.20.1600.10">
    <property type="entry name" value="Outer membrane efflux proteins (OEP)"/>
    <property type="match status" value="1"/>
</dbReference>
<dbReference type="Proteomes" id="UP000259273">
    <property type="component" value="Unassembled WGS sequence"/>
</dbReference>
<evidence type="ECO:0000256" key="1">
    <source>
        <dbReference type="ARBA" id="ARBA00004442"/>
    </source>
</evidence>
<comment type="caution">
    <text evidence="9">The sequence shown here is derived from an EMBL/GenBank/DDBJ whole genome shotgun (WGS) entry which is preliminary data.</text>
</comment>
<dbReference type="InterPro" id="IPR003423">
    <property type="entry name" value="OMP_efflux"/>
</dbReference>
<evidence type="ECO:0000256" key="2">
    <source>
        <dbReference type="ARBA" id="ARBA00007613"/>
    </source>
</evidence>
<gene>
    <name evidence="9" type="ORF">DCP75_00095</name>
</gene>
<feature type="chain" id="PRO_5017615532" evidence="8">
    <location>
        <begin position="25"/>
        <end position="485"/>
    </location>
</feature>
<keyword evidence="3" id="KW-0813">Transport</keyword>
<dbReference type="SUPFAM" id="SSF56954">
    <property type="entry name" value="Outer membrane efflux proteins (OEP)"/>
    <property type="match status" value="1"/>
</dbReference>
<accession>A0A3C1KHE7</accession>
<evidence type="ECO:0000313" key="10">
    <source>
        <dbReference type="Proteomes" id="UP000259273"/>
    </source>
</evidence>
<dbReference type="GO" id="GO:0015562">
    <property type="term" value="F:efflux transmembrane transporter activity"/>
    <property type="evidence" value="ECO:0007669"/>
    <property type="project" value="InterPro"/>
</dbReference>
<reference evidence="9 10" key="1">
    <citation type="journal article" date="2018" name="Nat. Biotechnol.">
        <title>A standardized bacterial taxonomy based on genome phylogeny substantially revises the tree of life.</title>
        <authorList>
            <person name="Parks D.H."/>
            <person name="Chuvochina M."/>
            <person name="Waite D.W."/>
            <person name="Rinke C."/>
            <person name="Skarshewski A."/>
            <person name="Chaumeil P.A."/>
            <person name="Hugenholtz P."/>
        </authorList>
    </citation>
    <scope>NUCLEOTIDE SEQUENCE [LARGE SCALE GENOMIC DNA]</scope>
    <source>
        <strain evidence="9">UBA9158</strain>
    </source>
</reference>
<comment type="subcellular location">
    <subcellularLocation>
        <location evidence="1">Cell outer membrane</location>
    </subcellularLocation>
</comment>
<dbReference type="PANTHER" id="PTHR30026:SF22">
    <property type="entry name" value="OUTER MEMBRANE EFFLUX PROTEIN"/>
    <property type="match status" value="1"/>
</dbReference>
<keyword evidence="8" id="KW-0732">Signal</keyword>
<organism evidence="9 10">
    <name type="scientific">Haliea salexigens</name>
    <dbReference type="NCBI Taxonomy" id="287487"/>
    <lineage>
        <taxon>Bacteria</taxon>
        <taxon>Pseudomonadati</taxon>
        <taxon>Pseudomonadota</taxon>
        <taxon>Gammaproteobacteria</taxon>
        <taxon>Cellvibrionales</taxon>
        <taxon>Halieaceae</taxon>
        <taxon>Haliea</taxon>
    </lineage>
</organism>
<dbReference type="InterPro" id="IPR010130">
    <property type="entry name" value="T1SS_OMP_TolC"/>
</dbReference>
<protein>
    <submittedName>
        <fullName evidence="9">Transporter</fullName>
    </submittedName>
</protein>
<dbReference type="GO" id="GO:1990281">
    <property type="term" value="C:efflux pump complex"/>
    <property type="evidence" value="ECO:0007669"/>
    <property type="project" value="TreeGrafter"/>
</dbReference>
<evidence type="ECO:0000256" key="3">
    <source>
        <dbReference type="ARBA" id="ARBA00022448"/>
    </source>
</evidence>